<sequence>MIVDDTCSICAKDTETAFHVLYTCEFAQSVWLLSNVGWQINSSLNEWLRGVITSYPQSQQEEIFMLIWSLWLYRNEVVWESRTHPYRFILSRARTALTEWKTAKISSVGLSSRPLSFPACWEAPAPSHFKCNVDVALLENGYYRLGMIIRNSQGQNCAGKLMTVSGWGDPQVGEVLCFREALSWIKSLAFFPICMETDCQVVTQFLTSTHSFSSYFSMIINDCKSLIQELSLISFAFVRKPANQVAHTIARAANSIPALIPIVKDKCIHQQSQSQDLHFI</sequence>
<dbReference type="GO" id="GO:0003676">
    <property type="term" value="F:nucleic acid binding"/>
    <property type="evidence" value="ECO:0007669"/>
    <property type="project" value="InterPro"/>
</dbReference>
<gene>
    <name evidence="2" type="ORF">K2173_001184</name>
</gene>
<evidence type="ECO:0000313" key="3">
    <source>
        <dbReference type="Proteomes" id="UP001159364"/>
    </source>
</evidence>
<dbReference type="AlphaFoldDB" id="A0AAV8TL33"/>
<accession>A0AAV8TL33</accession>
<dbReference type="GO" id="GO:0004523">
    <property type="term" value="F:RNA-DNA hybrid ribonuclease activity"/>
    <property type="evidence" value="ECO:0007669"/>
    <property type="project" value="InterPro"/>
</dbReference>
<organism evidence="2 3">
    <name type="scientific">Erythroxylum novogranatense</name>
    <dbReference type="NCBI Taxonomy" id="1862640"/>
    <lineage>
        <taxon>Eukaryota</taxon>
        <taxon>Viridiplantae</taxon>
        <taxon>Streptophyta</taxon>
        <taxon>Embryophyta</taxon>
        <taxon>Tracheophyta</taxon>
        <taxon>Spermatophyta</taxon>
        <taxon>Magnoliopsida</taxon>
        <taxon>eudicotyledons</taxon>
        <taxon>Gunneridae</taxon>
        <taxon>Pentapetalae</taxon>
        <taxon>rosids</taxon>
        <taxon>fabids</taxon>
        <taxon>Malpighiales</taxon>
        <taxon>Erythroxylaceae</taxon>
        <taxon>Erythroxylum</taxon>
    </lineage>
</organism>
<dbReference type="InterPro" id="IPR002156">
    <property type="entry name" value="RNaseH_domain"/>
</dbReference>
<dbReference type="Gene3D" id="3.30.420.10">
    <property type="entry name" value="Ribonuclease H-like superfamily/Ribonuclease H"/>
    <property type="match status" value="1"/>
</dbReference>
<dbReference type="Proteomes" id="UP001159364">
    <property type="component" value="Linkage Group LG04"/>
</dbReference>
<proteinExistence type="predicted"/>
<comment type="caution">
    <text evidence="2">The sequence shown here is derived from an EMBL/GenBank/DDBJ whole genome shotgun (WGS) entry which is preliminary data.</text>
</comment>
<protein>
    <recommendedName>
        <fullName evidence="1">RNase H type-1 domain-containing protein</fullName>
    </recommendedName>
</protein>
<keyword evidence="3" id="KW-1185">Reference proteome</keyword>
<dbReference type="EMBL" id="JAIWQS010000004">
    <property type="protein sequence ID" value="KAJ8766664.1"/>
    <property type="molecule type" value="Genomic_DNA"/>
</dbReference>
<evidence type="ECO:0000259" key="1">
    <source>
        <dbReference type="Pfam" id="PF13456"/>
    </source>
</evidence>
<dbReference type="InterPro" id="IPR044730">
    <property type="entry name" value="RNase_H-like_dom_plant"/>
</dbReference>
<dbReference type="InterPro" id="IPR052929">
    <property type="entry name" value="RNase_H-like_EbsB-rel"/>
</dbReference>
<name>A0AAV8TL33_9ROSI</name>
<dbReference type="SUPFAM" id="SSF53098">
    <property type="entry name" value="Ribonuclease H-like"/>
    <property type="match status" value="1"/>
</dbReference>
<dbReference type="PANTHER" id="PTHR47074:SF48">
    <property type="entry name" value="POLYNUCLEOTIDYL TRANSFERASE, RIBONUCLEASE H-LIKE SUPERFAMILY PROTEIN"/>
    <property type="match status" value="1"/>
</dbReference>
<dbReference type="CDD" id="cd06222">
    <property type="entry name" value="RNase_H_like"/>
    <property type="match status" value="1"/>
</dbReference>
<dbReference type="Pfam" id="PF13456">
    <property type="entry name" value="RVT_3"/>
    <property type="match status" value="1"/>
</dbReference>
<reference evidence="2 3" key="1">
    <citation type="submission" date="2021-09" db="EMBL/GenBank/DDBJ databases">
        <title>Genomic insights and catalytic innovation underlie evolution of tropane alkaloids biosynthesis.</title>
        <authorList>
            <person name="Wang Y.-J."/>
            <person name="Tian T."/>
            <person name="Huang J.-P."/>
            <person name="Huang S.-X."/>
        </authorList>
    </citation>
    <scope>NUCLEOTIDE SEQUENCE [LARGE SCALE GENOMIC DNA]</scope>
    <source>
        <strain evidence="2">KIB-2018</strain>
        <tissue evidence="2">Leaf</tissue>
    </source>
</reference>
<dbReference type="InterPro" id="IPR012337">
    <property type="entry name" value="RNaseH-like_sf"/>
</dbReference>
<feature type="domain" description="RNase H type-1" evidence="1">
    <location>
        <begin position="133"/>
        <end position="253"/>
    </location>
</feature>
<dbReference type="InterPro" id="IPR036397">
    <property type="entry name" value="RNaseH_sf"/>
</dbReference>
<dbReference type="PANTHER" id="PTHR47074">
    <property type="entry name" value="BNAC02G40300D PROTEIN"/>
    <property type="match status" value="1"/>
</dbReference>
<evidence type="ECO:0000313" key="2">
    <source>
        <dbReference type="EMBL" id="KAJ8766664.1"/>
    </source>
</evidence>